<dbReference type="InterPro" id="IPR001841">
    <property type="entry name" value="Znf_RING"/>
</dbReference>
<evidence type="ECO:0000256" key="4">
    <source>
        <dbReference type="ARBA" id="ARBA00022679"/>
    </source>
</evidence>
<dbReference type="UniPathway" id="UPA00143"/>
<dbReference type="InterPro" id="IPR004162">
    <property type="entry name" value="SINA-like_animal"/>
</dbReference>
<organism evidence="13">
    <name type="scientific">Timema douglasi</name>
    <name type="common">Walking stick</name>
    <dbReference type="NCBI Taxonomy" id="61478"/>
    <lineage>
        <taxon>Eukaryota</taxon>
        <taxon>Metazoa</taxon>
        <taxon>Ecdysozoa</taxon>
        <taxon>Arthropoda</taxon>
        <taxon>Hexapoda</taxon>
        <taxon>Insecta</taxon>
        <taxon>Pterygota</taxon>
        <taxon>Neoptera</taxon>
        <taxon>Polyneoptera</taxon>
        <taxon>Phasmatodea</taxon>
        <taxon>Timematodea</taxon>
        <taxon>Timematoidea</taxon>
        <taxon>Timematidae</taxon>
        <taxon>Timema</taxon>
    </lineage>
</organism>
<evidence type="ECO:0000256" key="7">
    <source>
        <dbReference type="ARBA" id="ARBA00022786"/>
    </source>
</evidence>
<comment type="catalytic activity">
    <reaction evidence="1 10">
        <text>S-ubiquitinyl-[E2 ubiquitin-conjugating enzyme]-L-cysteine + [acceptor protein]-L-lysine = [E2 ubiquitin-conjugating enzyme]-L-cysteine + N(6)-ubiquitinyl-[acceptor protein]-L-lysine.</text>
        <dbReference type="EC" id="2.3.2.27"/>
    </reaction>
</comment>
<dbReference type="EC" id="2.3.2.27" evidence="10"/>
<evidence type="ECO:0000259" key="12">
    <source>
        <dbReference type="PROSITE" id="PS51081"/>
    </source>
</evidence>
<dbReference type="SUPFAM" id="SSF49599">
    <property type="entry name" value="TRAF domain-like"/>
    <property type="match status" value="1"/>
</dbReference>
<dbReference type="Pfam" id="PF21362">
    <property type="entry name" value="Sina_RING"/>
    <property type="match status" value="1"/>
</dbReference>
<dbReference type="PROSITE" id="PS51081">
    <property type="entry name" value="ZF_SIAH"/>
    <property type="match status" value="1"/>
</dbReference>
<keyword evidence="7 10" id="KW-0833">Ubl conjugation pathway</keyword>
<gene>
    <name evidence="13" type="ORF">TDIB3V08_LOCUS11621</name>
</gene>
<keyword evidence="8 10" id="KW-0862">Zinc</keyword>
<keyword evidence="6 9" id="KW-0863">Zinc-finger</keyword>
<evidence type="ECO:0000256" key="1">
    <source>
        <dbReference type="ARBA" id="ARBA00000900"/>
    </source>
</evidence>
<dbReference type="InterPro" id="IPR013083">
    <property type="entry name" value="Znf_RING/FYVE/PHD"/>
</dbReference>
<dbReference type="Pfam" id="PF03145">
    <property type="entry name" value="Sina_TRAF"/>
    <property type="match status" value="1"/>
</dbReference>
<evidence type="ECO:0000256" key="8">
    <source>
        <dbReference type="ARBA" id="ARBA00022833"/>
    </source>
</evidence>
<dbReference type="GO" id="GO:0061630">
    <property type="term" value="F:ubiquitin protein ligase activity"/>
    <property type="evidence" value="ECO:0007669"/>
    <property type="project" value="UniProtKB-EC"/>
</dbReference>
<dbReference type="GO" id="GO:0008270">
    <property type="term" value="F:zinc ion binding"/>
    <property type="evidence" value="ECO:0007669"/>
    <property type="project" value="UniProtKB-KW"/>
</dbReference>
<dbReference type="InterPro" id="IPR013010">
    <property type="entry name" value="Znf_SIAH"/>
</dbReference>
<accession>A0A7R8ZFA1</accession>
<evidence type="ECO:0000256" key="5">
    <source>
        <dbReference type="ARBA" id="ARBA00022723"/>
    </source>
</evidence>
<dbReference type="SUPFAM" id="SSF57850">
    <property type="entry name" value="RING/U-box"/>
    <property type="match status" value="1"/>
</dbReference>
<sequence>MGEIWVRIPVGCTGGWHQPVVSKPVLKMASSVTCSNEELLSLLECPVCYDVMRPPIMHCLNSHDVCSSCMMKLDNCPVCKAEFLPGRDVLAEHLSTKVKHPCENRDRGCGVHLRLNALHEHEIDCPQRLHECKFRLASYGTPRCEWKGRHGEIFDHVNRNHASNAEKHFITKLNGVAKMFCKLVNRYDELFWVISELKLKSNYCFAVQYIGSRSRAKKFMYEVKCVSKSGGELTFKSFCHDETQDTDALLREGPCFRVETYTLEHFLCGEGALPKLSIYRA</sequence>
<evidence type="ECO:0000313" key="13">
    <source>
        <dbReference type="EMBL" id="CAD7205470.1"/>
    </source>
</evidence>
<comment type="domain">
    <text evidence="10">The SBD domain (substrate-binding domain) mediates the interaction with substrate proteins. It is related to the TRAF family.</text>
</comment>
<name>A0A7R8ZFA1_TIMDO</name>
<dbReference type="PANTHER" id="PTHR45877">
    <property type="entry name" value="E3 UBIQUITIN-PROTEIN LIGASE SIAH2"/>
    <property type="match status" value="1"/>
</dbReference>
<dbReference type="PANTHER" id="PTHR45877:SF2">
    <property type="entry name" value="E3 UBIQUITIN-PROTEIN LIGASE SINA-RELATED"/>
    <property type="match status" value="1"/>
</dbReference>
<dbReference type="GO" id="GO:0016567">
    <property type="term" value="P:protein ubiquitination"/>
    <property type="evidence" value="ECO:0007669"/>
    <property type="project" value="UniProtKB-UniPathway"/>
</dbReference>
<keyword evidence="4" id="KW-0808">Transferase</keyword>
<evidence type="ECO:0000256" key="9">
    <source>
        <dbReference type="PROSITE-ProRule" id="PRU00455"/>
    </source>
</evidence>
<dbReference type="InterPro" id="IPR008974">
    <property type="entry name" value="TRAF-like"/>
</dbReference>
<evidence type="ECO:0000256" key="3">
    <source>
        <dbReference type="ARBA" id="ARBA00009119"/>
    </source>
</evidence>
<dbReference type="PROSITE" id="PS50089">
    <property type="entry name" value="ZF_RING_2"/>
    <property type="match status" value="1"/>
</dbReference>
<reference evidence="13" key="1">
    <citation type="submission" date="2020-11" db="EMBL/GenBank/DDBJ databases">
        <authorList>
            <person name="Tran Van P."/>
        </authorList>
    </citation>
    <scope>NUCLEOTIDE SEQUENCE</scope>
</reference>
<feature type="domain" description="SIAH-type" evidence="12">
    <location>
        <begin position="97"/>
        <end position="162"/>
    </location>
</feature>
<evidence type="ECO:0000256" key="10">
    <source>
        <dbReference type="RuleBase" id="RU201113"/>
    </source>
</evidence>
<comment type="similarity">
    <text evidence="3 10">Belongs to the SINA (Seven in absentia) family.</text>
</comment>
<feature type="domain" description="RING-type" evidence="11">
    <location>
        <begin position="45"/>
        <end position="80"/>
    </location>
</feature>
<evidence type="ECO:0000256" key="2">
    <source>
        <dbReference type="ARBA" id="ARBA00004906"/>
    </source>
</evidence>
<dbReference type="GO" id="GO:0043161">
    <property type="term" value="P:proteasome-mediated ubiquitin-dependent protein catabolic process"/>
    <property type="evidence" value="ECO:0007669"/>
    <property type="project" value="TreeGrafter"/>
</dbReference>
<evidence type="ECO:0000256" key="6">
    <source>
        <dbReference type="ARBA" id="ARBA00022771"/>
    </source>
</evidence>
<proteinExistence type="inferred from homology"/>
<dbReference type="InterPro" id="IPR018121">
    <property type="entry name" value="7-in-absentia-prot_TRAF-dom"/>
</dbReference>
<dbReference type="GO" id="GO:0005737">
    <property type="term" value="C:cytoplasm"/>
    <property type="evidence" value="ECO:0007669"/>
    <property type="project" value="InterPro"/>
</dbReference>
<dbReference type="InterPro" id="IPR049548">
    <property type="entry name" value="Sina-like_RING"/>
</dbReference>
<dbReference type="Gene3D" id="2.60.210.10">
    <property type="entry name" value="Apoptosis, Tumor Necrosis Factor Receptor Associated Protein 2, Chain A"/>
    <property type="match status" value="1"/>
</dbReference>
<keyword evidence="5 10" id="KW-0479">Metal-binding</keyword>
<dbReference type="Gene3D" id="3.30.40.10">
    <property type="entry name" value="Zinc/RING finger domain, C3HC4 (zinc finger)"/>
    <property type="match status" value="2"/>
</dbReference>
<dbReference type="Pfam" id="PF21361">
    <property type="entry name" value="Sina_ZnF"/>
    <property type="match status" value="1"/>
</dbReference>
<comment type="pathway">
    <text evidence="2 10">Protein modification; protein ubiquitination.</text>
</comment>
<dbReference type="GO" id="GO:0031624">
    <property type="term" value="F:ubiquitin conjugating enzyme binding"/>
    <property type="evidence" value="ECO:0007669"/>
    <property type="project" value="TreeGrafter"/>
</dbReference>
<protein>
    <recommendedName>
        <fullName evidence="10">E3 ubiquitin-protein ligase</fullName>
        <ecNumber evidence="10">2.3.2.27</ecNumber>
    </recommendedName>
</protein>
<comment type="function">
    <text evidence="10">E3 ubiquitin-protein ligase that mediates ubiquitination and subsequent proteasomal degradation of target proteins. E3 ubiquitin ligases accept ubiquitin from an E2 ubiquitin-conjugating enzyme in the form of a thioester and then directly transfers the ubiquitin to targeted substrates.</text>
</comment>
<evidence type="ECO:0000259" key="11">
    <source>
        <dbReference type="PROSITE" id="PS50089"/>
    </source>
</evidence>
<dbReference type="AlphaFoldDB" id="A0A7R8ZFA1"/>
<comment type="domain">
    <text evidence="10">The RING-type zinc finger domain is essential for ubiquitin ligase activity.</text>
</comment>
<dbReference type="EMBL" id="OA575291">
    <property type="protein sequence ID" value="CAD7205470.1"/>
    <property type="molecule type" value="Genomic_DNA"/>
</dbReference>